<dbReference type="GO" id="GO:0006357">
    <property type="term" value="P:regulation of transcription by RNA polymerase II"/>
    <property type="evidence" value="ECO:0007669"/>
    <property type="project" value="TreeGrafter"/>
</dbReference>
<dbReference type="GO" id="GO:0008270">
    <property type="term" value="F:zinc ion binding"/>
    <property type="evidence" value="ECO:0007669"/>
    <property type="project" value="UniProtKB-KW"/>
</dbReference>
<evidence type="ECO:0000259" key="12">
    <source>
        <dbReference type="PROSITE" id="PS50157"/>
    </source>
</evidence>
<dbReference type="FunFam" id="3.30.160.60:FF:002343">
    <property type="entry name" value="Zinc finger protein 33A"/>
    <property type="match status" value="1"/>
</dbReference>
<dbReference type="GO" id="GO:0000978">
    <property type="term" value="F:RNA polymerase II cis-regulatory region sequence-specific DNA binding"/>
    <property type="evidence" value="ECO:0007669"/>
    <property type="project" value="TreeGrafter"/>
</dbReference>
<feature type="domain" description="C2H2-type" evidence="12">
    <location>
        <begin position="69"/>
        <end position="96"/>
    </location>
</feature>
<evidence type="ECO:0000256" key="10">
    <source>
        <dbReference type="PROSITE-ProRule" id="PRU00042"/>
    </source>
</evidence>
<evidence type="ECO:0000256" key="7">
    <source>
        <dbReference type="ARBA" id="ARBA00023125"/>
    </source>
</evidence>
<evidence type="ECO:0000256" key="3">
    <source>
        <dbReference type="ARBA" id="ARBA00022737"/>
    </source>
</evidence>
<dbReference type="PANTHER" id="PTHR45993:SF10">
    <property type="entry name" value="ZINC FINGER PROTEIN 208 ISOFORM X1-RELATED"/>
    <property type="match status" value="1"/>
</dbReference>
<dbReference type="FunFam" id="3.30.160.60:FF:000264">
    <property type="entry name" value="Zinc finger protein 236"/>
    <property type="match status" value="1"/>
</dbReference>
<feature type="domain" description="C2H2-type" evidence="12">
    <location>
        <begin position="97"/>
        <end position="124"/>
    </location>
</feature>
<comment type="caution">
    <text evidence="13">The sequence shown here is derived from an EMBL/GenBank/DDBJ whole genome shotgun (WGS) entry which is preliminary data.</text>
</comment>
<evidence type="ECO:0000256" key="6">
    <source>
        <dbReference type="ARBA" id="ARBA00023015"/>
    </source>
</evidence>
<sequence length="183" mass="20907">MFTWHYHDEASEVSVLSTLSGVRPTTPIERLFEENYKSTVPQSPSKSRKSSARPSMPKTHLQTHSERSFICNICNKSFTQAAVLTAHVRTHSGEKPFGCPVCDRRFSQSSSVTTHMRTHSGEKPYRCRLCKKAFSDSSTFTKHMRIHSGAKPYECKLCFVRFSQSGNLNRHMRLHDTTSELHL</sequence>
<feature type="domain" description="C2H2-type" evidence="12">
    <location>
        <begin position="153"/>
        <end position="180"/>
    </location>
</feature>
<evidence type="ECO:0000256" key="2">
    <source>
        <dbReference type="ARBA" id="ARBA00022723"/>
    </source>
</evidence>
<proteinExistence type="predicted"/>
<evidence type="ECO:0000256" key="11">
    <source>
        <dbReference type="SAM" id="MobiDB-lite"/>
    </source>
</evidence>
<dbReference type="InterPro" id="IPR051497">
    <property type="entry name" value="Dev/Hematopoietic_TF"/>
</dbReference>
<keyword evidence="3" id="KW-0677">Repeat</keyword>
<keyword evidence="7" id="KW-0238">DNA-binding</keyword>
<organism evidence="13 14">
    <name type="scientific">Rhynchophorus ferrugineus</name>
    <name type="common">Red palm weevil</name>
    <name type="synonym">Curculio ferrugineus</name>
    <dbReference type="NCBI Taxonomy" id="354439"/>
    <lineage>
        <taxon>Eukaryota</taxon>
        <taxon>Metazoa</taxon>
        <taxon>Ecdysozoa</taxon>
        <taxon>Arthropoda</taxon>
        <taxon>Hexapoda</taxon>
        <taxon>Insecta</taxon>
        <taxon>Pterygota</taxon>
        <taxon>Neoptera</taxon>
        <taxon>Endopterygota</taxon>
        <taxon>Coleoptera</taxon>
        <taxon>Polyphaga</taxon>
        <taxon>Cucujiformia</taxon>
        <taxon>Curculionidae</taxon>
        <taxon>Dryophthorinae</taxon>
        <taxon>Rhynchophorus</taxon>
    </lineage>
</organism>
<keyword evidence="5" id="KW-0862">Zinc</keyword>
<evidence type="ECO:0000256" key="1">
    <source>
        <dbReference type="ARBA" id="ARBA00004123"/>
    </source>
</evidence>
<dbReference type="GO" id="GO:0005634">
    <property type="term" value="C:nucleus"/>
    <property type="evidence" value="ECO:0007669"/>
    <property type="project" value="UniProtKB-SubCell"/>
</dbReference>
<evidence type="ECO:0000256" key="4">
    <source>
        <dbReference type="ARBA" id="ARBA00022771"/>
    </source>
</evidence>
<evidence type="ECO:0000313" key="14">
    <source>
        <dbReference type="Proteomes" id="UP000625711"/>
    </source>
</evidence>
<dbReference type="PANTHER" id="PTHR45993">
    <property type="entry name" value="B-CELL LYMPHOMA/LEUKEMIA 11"/>
    <property type="match status" value="1"/>
</dbReference>
<name>A0A834MGK4_RHYFE</name>
<keyword evidence="14" id="KW-1185">Reference proteome</keyword>
<dbReference type="FunFam" id="3.30.160.60:FF:000912">
    <property type="entry name" value="Zinc finger protein 660"/>
    <property type="match status" value="1"/>
</dbReference>
<keyword evidence="9" id="KW-0539">Nucleus</keyword>
<dbReference type="SUPFAM" id="SSF57667">
    <property type="entry name" value="beta-beta-alpha zinc fingers"/>
    <property type="match status" value="2"/>
</dbReference>
<dbReference type="InterPro" id="IPR036236">
    <property type="entry name" value="Znf_C2H2_sf"/>
</dbReference>
<dbReference type="PROSITE" id="PS00028">
    <property type="entry name" value="ZINC_FINGER_C2H2_1"/>
    <property type="match status" value="4"/>
</dbReference>
<dbReference type="GO" id="GO:0003700">
    <property type="term" value="F:DNA-binding transcription factor activity"/>
    <property type="evidence" value="ECO:0007669"/>
    <property type="project" value="TreeGrafter"/>
</dbReference>
<keyword evidence="4 10" id="KW-0863">Zinc-finger</keyword>
<dbReference type="EMBL" id="JAACXV010000374">
    <property type="protein sequence ID" value="KAF7279165.1"/>
    <property type="molecule type" value="Genomic_DNA"/>
</dbReference>
<dbReference type="Gene3D" id="3.30.160.60">
    <property type="entry name" value="Classic Zinc Finger"/>
    <property type="match status" value="4"/>
</dbReference>
<dbReference type="Proteomes" id="UP000625711">
    <property type="component" value="Unassembled WGS sequence"/>
</dbReference>
<feature type="region of interest" description="Disordered" evidence="11">
    <location>
        <begin position="36"/>
        <end position="63"/>
    </location>
</feature>
<comment type="subcellular location">
    <subcellularLocation>
        <location evidence="1">Nucleus</location>
    </subcellularLocation>
</comment>
<accession>A0A834MGK4</accession>
<dbReference type="FunFam" id="3.30.160.60:FF:000110">
    <property type="entry name" value="Zinc finger protein-like"/>
    <property type="match status" value="1"/>
</dbReference>
<dbReference type="SMART" id="SM00355">
    <property type="entry name" value="ZnF_C2H2"/>
    <property type="match status" value="4"/>
</dbReference>
<keyword evidence="2" id="KW-0479">Metal-binding</keyword>
<protein>
    <recommendedName>
        <fullName evidence="12">C2H2-type domain-containing protein</fullName>
    </recommendedName>
</protein>
<keyword evidence="6" id="KW-0805">Transcription regulation</keyword>
<feature type="domain" description="C2H2-type" evidence="12">
    <location>
        <begin position="125"/>
        <end position="152"/>
    </location>
</feature>
<keyword evidence="8" id="KW-0804">Transcription</keyword>
<gene>
    <name evidence="13" type="ORF">GWI33_007576</name>
</gene>
<dbReference type="OrthoDB" id="8113227at2759"/>
<evidence type="ECO:0000256" key="8">
    <source>
        <dbReference type="ARBA" id="ARBA00023163"/>
    </source>
</evidence>
<dbReference type="PROSITE" id="PS50157">
    <property type="entry name" value="ZINC_FINGER_C2H2_2"/>
    <property type="match status" value="4"/>
</dbReference>
<evidence type="ECO:0000256" key="5">
    <source>
        <dbReference type="ARBA" id="ARBA00022833"/>
    </source>
</evidence>
<evidence type="ECO:0000313" key="13">
    <source>
        <dbReference type="EMBL" id="KAF7279165.1"/>
    </source>
</evidence>
<dbReference type="Pfam" id="PF00096">
    <property type="entry name" value="zf-C2H2"/>
    <property type="match status" value="4"/>
</dbReference>
<reference evidence="13" key="1">
    <citation type="submission" date="2020-08" db="EMBL/GenBank/DDBJ databases">
        <title>Genome sequencing and assembly of the red palm weevil Rhynchophorus ferrugineus.</title>
        <authorList>
            <person name="Dias G.B."/>
            <person name="Bergman C.M."/>
            <person name="Manee M."/>
        </authorList>
    </citation>
    <scope>NUCLEOTIDE SEQUENCE</scope>
    <source>
        <strain evidence="13">AA-2017</strain>
        <tissue evidence="13">Whole larva</tissue>
    </source>
</reference>
<dbReference type="InterPro" id="IPR013087">
    <property type="entry name" value="Znf_C2H2_type"/>
</dbReference>
<dbReference type="AlphaFoldDB" id="A0A834MGK4"/>
<evidence type="ECO:0000256" key="9">
    <source>
        <dbReference type="ARBA" id="ARBA00023242"/>
    </source>
</evidence>